<dbReference type="Pfam" id="PF00015">
    <property type="entry name" value="MCPsignal"/>
    <property type="match status" value="1"/>
</dbReference>
<dbReference type="PANTHER" id="PTHR32089:SF112">
    <property type="entry name" value="LYSOZYME-LIKE PROTEIN-RELATED"/>
    <property type="match status" value="1"/>
</dbReference>
<organism evidence="5 6">
    <name type="scientific">Suilimivivens aceti</name>
    <dbReference type="NCBI Taxonomy" id="2981774"/>
    <lineage>
        <taxon>Bacteria</taxon>
        <taxon>Bacillati</taxon>
        <taxon>Bacillota</taxon>
        <taxon>Clostridia</taxon>
        <taxon>Lachnospirales</taxon>
        <taxon>Lachnospiraceae</taxon>
        <taxon>Suilimivivens</taxon>
    </lineage>
</organism>
<feature type="domain" description="Methyl-accepting transducer" evidence="4">
    <location>
        <begin position="289"/>
        <end position="546"/>
    </location>
</feature>
<keyword evidence="3" id="KW-0472">Membrane</keyword>
<evidence type="ECO:0000313" key="5">
    <source>
        <dbReference type="EMBL" id="MCU6743299.1"/>
    </source>
</evidence>
<protein>
    <submittedName>
        <fullName evidence="5">Methyl-accepting chemotaxis protein</fullName>
    </submittedName>
</protein>
<feature type="transmembrane region" description="Helical" evidence="3">
    <location>
        <begin position="193"/>
        <end position="217"/>
    </location>
</feature>
<dbReference type="Gene3D" id="1.10.287.950">
    <property type="entry name" value="Methyl-accepting chemotaxis protein"/>
    <property type="match status" value="1"/>
</dbReference>
<evidence type="ECO:0000256" key="3">
    <source>
        <dbReference type="SAM" id="Phobius"/>
    </source>
</evidence>
<dbReference type="Gene3D" id="6.10.340.10">
    <property type="match status" value="1"/>
</dbReference>
<dbReference type="InterPro" id="IPR004089">
    <property type="entry name" value="MCPsignal_dom"/>
</dbReference>
<comment type="caution">
    <text evidence="5">The sequence shown here is derived from an EMBL/GenBank/DDBJ whole genome shotgun (WGS) entry which is preliminary data.</text>
</comment>
<evidence type="ECO:0000313" key="6">
    <source>
        <dbReference type="Proteomes" id="UP001652432"/>
    </source>
</evidence>
<dbReference type="SUPFAM" id="SSF58104">
    <property type="entry name" value="Methyl-accepting chemotaxis protein (MCP) signaling domain"/>
    <property type="match status" value="1"/>
</dbReference>
<evidence type="ECO:0000256" key="1">
    <source>
        <dbReference type="ARBA" id="ARBA00023224"/>
    </source>
</evidence>
<feature type="transmembrane region" description="Helical" evidence="3">
    <location>
        <begin position="24"/>
        <end position="44"/>
    </location>
</feature>
<dbReference type="PROSITE" id="PS50111">
    <property type="entry name" value="CHEMOTAXIS_TRANSDUC_2"/>
    <property type="match status" value="1"/>
</dbReference>
<keyword evidence="3" id="KW-0812">Transmembrane</keyword>
<keyword evidence="1 2" id="KW-0807">Transducer</keyword>
<sequence>MNNQEINKTQGKKANTMHSLKMKIFLLVFIAIIFAIGLCLLMIVPKSKNNLETVIENYMKDITVVEGENLDRELASEGADTVLSAEALQDDLKGISISGMPSSYAYIFSGTDGTMLYHPTADKIGLPVENVAAKQLLTEIGEGKKPEPSVIEYEFKGKQKYAAYYIGNEAAFVLIITADGDEVFASLNETTNYSLIGALVLILVCSVFTFFITSLMFRPIGVITRVINKISDMDFRENDDQKHMLKQKDETGIMGHAVNTLRLELIDIAKQIKGKSQELYESSEALSTGTSETVTAVEQVENAITEIAKGATSQAQETQSASENVVLMGNMIEEANTEVENLRTNARAMRDAGNSAVTILKELGQINQQTKDAMEVIYKQTNVTNESAQKIKEATEIITDIAEETNLLSLNASIEAARAGEQGRGFAVVAAQIQKLAEQSNESARQIEAIINTLIEESEKSVDTMKNVKEVIDKQDVNVTNTQDAFNKVKDGIDRSVEGIREIAKRTAGLDEARIKVVDIVQNLTAIAEENAASTEETSASAEEVNAVISNIAANANNLHEIAVSLEDCVKMFIFE</sequence>
<keyword evidence="6" id="KW-1185">Reference proteome</keyword>
<dbReference type="Proteomes" id="UP001652432">
    <property type="component" value="Unassembled WGS sequence"/>
</dbReference>
<dbReference type="SMART" id="SM00283">
    <property type="entry name" value="MA"/>
    <property type="match status" value="1"/>
</dbReference>
<reference evidence="5 6" key="1">
    <citation type="journal article" date="2021" name="ISME Commun">
        <title>Automated analysis of genomic sequences facilitates high-throughput and comprehensive description of bacteria.</title>
        <authorList>
            <person name="Hitch T.C.A."/>
        </authorList>
    </citation>
    <scope>NUCLEOTIDE SEQUENCE [LARGE SCALE GENOMIC DNA]</scope>
    <source>
        <strain evidence="5 6">Sanger_18</strain>
    </source>
</reference>
<gene>
    <name evidence="5" type="ORF">OCV77_02070</name>
</gene>
<name>A0ABT2SZ77_9FIRM</name>
<evidence type="ECO:0000259" key="4">
    <source>
        <dbReference type="PROSITE" id="PS50111"/>
    </source>
</evidence>
<keyword evidence="3" id="KW-1133">Transmembrane helix</keyword>
<accession>A0ABT2SZ77</accession>
<dbReference type="Gene3D" id="3.30.450.20">
    <property type="entry name" value="PAS domain"/>
    <property type="match status" value="1"/>
</dbReference>
<dbReference type="RefSeq" id="WP_262572922.1">
    <property type="nucleotide sequence ID" value="NZ_JAOQKJ010000002.1"/>
</dbReference>
<dbReference type="PANTHER" id="PTHR32089">
    <property type="entry name" value="METHYL-ACCEPTING CHEMOTAXIS PROTEIN MCPB"/>
    <property type="match status" value="1"/>
</dbReference>
<proteinExistence type="predicted"/>
<evidence type="ECO:0000256" key="2">
    <source>
        <dbReference type="PROSITE-ProRule" id="PRU00284"/>
    </source>
</evidence>
<dbReference type="EMBL" id="JAOQKJ010000002">
    <property type="protein sequence ID" value="MCU6743299.1"/>
    <property type="molecule type" value="Genomic_DNA"/>
</dbReference>